<keyword evidence="5 7" id="KW-0804">Transcription</keyword>
<comment type="cofactor">
    <cofactor evidence="7">
        <name>Mg(2+)</name>
        <dbReference type="ChEBI" id="CHEBI:18420"/>
    </cofactor>
    <text evidence="7">Binds 1 Mg(2+) ion per subunit.</text>
</comment>
<dbReference type="CDD" id="cd02655">
    <property type="entry name" value="RNAP_beta'_C"/>
    <property type="match status" value="1"/>
</dbReference>
<feature type="binding site" evidence="7">
    <location>
        <position position="933"/>
    </location>
    <ligand>
        <name>Zn(2+)</name>
        <dbReference type="ChEBI" id="CHEBI:29105"/>
        <label>2</label>
    </ligand>
</feature>
<evidence type="ECO:0000256" key="1">
    <source>
        <dbReference type="ARBA" id="ARBA00022478"/>
    </source>
</evidence>
<dbReference type="Proteomes" id="UP000230084">
    <property type="component" value="Unassembled WGS sequence"/>
</dbReference>
<dbReference type="Gene3D" id="1.10.1790.20">
    <property type="match status" value="1"/>
</dbReference>
<feature type="domain" description="RNA polymerase N-terminal" evidence="11">
    <location>
        <begin position="302"/>
        <end position="584"/>
    </location>
</feature>
<dbReference type="InterPro" id="IPR012754">
    <property type="entry name" value="DNA-dir_RpoC_beta_prime_bact"/>
</dbReference>
<evidence type="ECO:0000256" key="8">
    <source>
        <dbReference type="RuleBase" id="RU004279"/>
    </source>
</evidence>
<feature type="binding site" evidence="7">
    <location>
        <position position="940"/>
    </location>
    <ligand>
        <name>Zn(2+)</name>
        <dbReference type="ChEBI" id="CHEBI:29105"/>
        <label>2</label>
    </ligand>
</feature>
<feature type="region of interest" description="Disordered" evidence="10">
    <location>
        <begin position="1353"/>
        <end position="1377"/>
    </location>
</feature>
<keyword evidence="2 7" id="KW-0808">Transferase</keyword>
<keyword evidence="1 7" id="KW-0240">DNA-directed RNA polymerase</keyword>
<dbReference type="Pfam" id="PF00623">
    <property type="entry name" value="RNA_pol_Rpb1_2"/>
    <property type="match status" value="1"/>
</dbReference>
<proteinExistence type="inferred from homology"/>
<dbReference type="Pfam" id="PF05000">
    <property type="entry name" value="RNA_pol_Rpb1_4"/>
    <property type="match status" value="1"/>
</dbReference>
<feature type="coiled-coil region" evidence="9">
    <location>
        <begin position="901"/>
        <end position="928"/>
    </location>
</feature>
<dbReference type="CDD" id="cd01609">
    <property type="entry name" value="RNAP_beta'_N"/>
    <property type="match status" value="1"/>
</dbReference>
<feature type="binding site" evidence="7">
    <location>
        <position position="534"/>
    </location>
    <ligand>
        <name>Mg(2+)</name>
        <dbReference type="ChEBI" id="CHEBI:18420"/>
    </ligand>
</feature>
<dbReference type="GO" id="GO:0008270">
    <property type="term" value="F:zinc ion binding"/>
    <property type="evidence" value="ECO:0007669"/>
    <property type="project" value="UniProtKB-UniRule"/>
</dbReference>
<dbReference type="Gene3D" id="2.40.40.20">
    <property type="match status" value="1"/>
</dbReference>
<dbReference type="Pfam" id="PF04983">
    <property type="entry name" value="RNA_pol_Rpb1_3"/>
    <property type="match status" value="1"/>
</dbReference>
<feature type="binding site" evidence="7">
    <location>
        <position position="858"/>
    </location>
    <ligand>
        <name>Zn(2+)</name>
        <dbReference type="ChEBI" id="CHEBI:29105"/>
        <label>2</label>
    </ligand>
</feature>
<feature type="binding site" evidence="7">
    <location>
        <position position="66"/>
    </location>
    <ligand>
        <name>Zn(2+)</name>
        <dbReference type="ChEBI" id="CHEBI:29105"/>
        <label>1</label>
    </ligand>
</feature>
<evidence type="ECO:0000256" key="7">
    <source>
        <dbReference type="HAMAP-Rule" id="MF_01322"/>
    </source>
</evidence>
<dbReference type="HAMAP" id="MF_01322">
    <property type="entry name" value="RNApol_bact_RpoC"/>
    <property type="match status" value="1"/>
</dbReference>
<dbReference type="Gene3D" id="1.10.40.90">
    <property type="match status" value="1"/>
</dbReference>
<evidence type="ECO:0000259" key="11">
    <source>
        <dbReference type="SMART" id="SM00663"/>
    </source>
</evidence>
<feature type="binding site" evidence="7">
    <location>
        <position position="532"/>
    </location>
    <ligand>
        <name>Mg(2+)</name>
        <dbReference type="ChEBI" id="CHEBI:18420"/>
    </ligand>
</feature>
<dbReference type="GO" id="GO:0003899">
    <property type="term" value="F:DNA-directed RNA polymerase activity"/>
    <property type="evidence" value="ECO:0007669"/>
    <property type="project" value="UniProtKB-UniRule"/>
</dbReference>
<feature type="binding site" evidence="7">
    <location>
        <position position="530"/>
    </location>
    <ligand>
        <name>Mg(2+)</name>
        <dbReference type="ChEBI" id="CHEBI:18420"/>
    </ligand>
</feature>
<accession>A0A2H0RMH2</accession>
<evidence type="ECO:0000313" key="12">
    <source>
        <dbReference type="EMBL" id="PIR47751.1"/>
    </source>
</evidence>
<feature type="binding site" evidence="7">
    <location>
        <position position="81"/>
    </location>
    <ligand>
        <name>Zn(2+)</name>
        <dbReference type="ChEBI" id="CHEBI:29105"/>
        <label>1</label>
    </ligand>
</feature>
<dbReference type="EMBL" id="PCYM01000002">
    <property type="protein sequence ID" value="PIR47751.1"/>
    <property type="molecule type" value="Genomic_DNA"/>
</dbReference>
<keyword evidence="3 7" id="KW-0548">Nucleotidyltransferase</keyword>
<evidence type="ECO:0000256" key="9">
    <source>
        <dbReference type="SAM" id="Coils"/>
    </source>
</evidence>
<dbReference type="GO" id="GO:0000428">
    <property type="term" value="C:DNA-directed RNA polymerase complex"/>
    <property type="evidence" value="ECO:0007669"/>
    <property type="project" value="UniProtKB-KW"/>
</dbReference>
<dbReference type="Gene3D" id="4.10.860.120">
    <property type="entry name" value="RNA polymerase II, clamp domain"/>
    <property type="match status" value="1"/>
</dbReference>
<dbReference type="InterPro" id="IPR007066">
    <property type="entry name" value="RNA_pol_Rpb1_3"/>
</dbReference>
<evidence type="ECO:0000256" key="3">
    <source>
        <dbReference type="ARBA" id="ARBA00022695"/>
    </source>
</evidence>
<dbReference type="Gene3D" id="1.10.132.30">
    <property type="match status" value="1"/>
</dbReference>
<dbReference type="InterPro" id="IPR007083">
    <property type="entry name" value="RNA_pol_Rpb1_4"/>
</dbReference>
<sequence>MAMFRETLKATDFDSIRLRVASPEVIREWSYGEVTKPETINYRTQKPEKMGLFAEEIFGPSKDWECYCGKYKKIRYKGIVCDKCGVEVTYALVRRERMGHIELAVPVSHIWFLRGVPSKIGTILDLSVQQLEKVIYFAQFVITDVDENARTMALEELQAEYKNKRKMIEGEYKRDLDRAKTNLEGTPDKLKLEDARLLEIRDHKLEELEGDFVIVDKELKDMRPMQLIGETTYQDWSIRYGHIFEASIGAEAIRSLLQRMNLTETIALLEQEGKEAGKAKSDRIIRRVKLLKALEINHIRPEWTVMTAVPVIPPDLRPMVPLDGGRFATSDLNDLYRRVINRNNRLRRLQGLNAPEVIQRNEKRMLQEAVDALLDNSARHSKTVIAATGRKRQLKSLSDNLKGKQGRFRQNLLGKRIDYSGRSVIVVGPHLNLGECGIPKRMALELFRPFVISKLIQREYVYNIRSANRFIEADRLEVWDILEEIIRDSYVLLNRAPTLHRLGIQAFRPKLIEGKAIQVHPLVCDAFNADFDGDQMAVHVPLTKQARMEAKHLMLASSNLLKPSAGEPITRPGKDIAWGCFYLTMILDEEQKPEGERKEFATPRDAFYAQQAGKIGMRELVTMVVPGYGRMETTVGRWLVNQYIPEVIGYRNETLGKKQLSAIVRTVLEKEGKPRTVTLLDGLKNLGFKYSTLSGFSWGMGELPAIPEKPEILKEGERKALEVDEHFAQGLLTHSERHSAIVKIWTDVKDQIEILSRDVLPKRGSAYTMIESGARGSLGQLTQMIGMKGLVSSASGETLELPVKGSFKEGLDVMEFFISSHGVRKGLTDTALKTANAGYLTRRLVDVAQDVVVVTDDCGDTEGVVLTKEESDEIGEPLTVRILGRYALSDIKKPGTRKVVIKAGELVVEDHIREIEEAEAELQEAHVRSVVSCQRRRGLCIKCYGYDLAHNKVVKMGTAVGIIAAQSIGEPGTQLTMRTFHMGGVAGKDITQGLPRVEELFEARTPKHRALMTEVPGTVEIVTTKREVLESKTGQKIVDTRPGQKIIMIHHAMMDVKIYKCGRGGKVKVKDGDTVKAGDVVCEKPNGEQHVSEVDGVVKIEKTHVHVMFESQQSREYLVPAGFTVLVKDGDEVEAGDELTEGHLDLQLLYATKGRNAVERYVSKEIQFIYASQGQKLNNKHIEVIVRQMFSRVRVADPGDTDLLPGEIYERSTWLIANDQLKKNQKQATVEEMFQGITKVSLSTDSWLSAASFQETSRVLINAAVTGKVDELRGLKENVIIGKLIPAGTGMLPLEEDPDFMEDPELYEVVTPEPRAGDVIAVADEIMEATTKTIGELPEGEVSDVEDVVEKDVEEIEEDTEDDEEPTEEVLASVDEE</sequence>
<dbReference type="InterPro" id="IPR000722">
    <property type="entry name" value="RNA_pol_asu"/>
</dbReference>
<comment type="caution">
    <text evidence="12">The sequence shown here is derived from an EMBL/GenBank/DDBJ whole genome shotgun (WGS) entry which is preliminary data.</text>
</comment>
<dbReference type="PANTHER" id="PTHR19376:SF54">
    <property type="entry name" value="DNA-DIRECTED RNA POLYMERASE SUBUNIT BETA"/>
    <property type="match status" value="1"/>
</dbReference>
<comment type="function">
    <text evidence="7 8">DNA-dependent RNA polymerase catalyzes the transcription of DNA into RNA using the four ribonucleoside triphosphates as substrates.</text>
</comment>
<dbReference type="InterPro" id="IPR006592">
    <property type="entry name" value="RNA_pol_N"/>
</dbReference>
<dbReference type="NCBIfam" id="TIGR02386">
    <property type="entry name" value="rpoC_TIGR"/>
    <property type="match status" value="1"/>
</dbReference>
<dbReference type="Pfam" id="PF04997">
    <property type="entry name" value="RNA_pol_Rpb1_1"/>
    <property type="match status" value="1"/>
</dbReference>
<evidence type="ECO:0000256" key="2">
    <source>
        <dbReference type="ARBA" id="ARBA00022679"/>
    </source>
</evidence>
<reference evidence="12 13" key="1">
    <citation type="submission" date="2017-09" db="EMBL/GenBank/DDBJ databases">
        <title>Depth-based differentiation of microbial function through sediment-hosted aquifers and enrichment of novel symbionts in the deep terrestrial subsurface.</title>
        <authorList>
            <person name="Probst A.J."/>
            <person name="Ladd B."/>
            <person name="Jarett J.K."/>
            <person name="Geller-Mcgrath D.E."/>
            <person name="Sieber C.M."/>
            <person name="Emerson J.B."/>
            <person name="Anantharaman K."/>
            <person name="Thomas B.C."/>
            <person name="Malmstrom R."/>
            <person name="Stieglmeier M."/>
            <person name="Klingl A."/>
            <person name="Woyke T."/>
            <person name="Ryan C.M."/>
            <person name="Banfield J.F."/>
        </authorList>
    </citation>
    <scope>NUCLEOTIDE SEQUENCE [LARGE SCALE GENOMIC DNA]</scope>
    <source>
        <strain evidence="12">CG10_big_fil_rev_8_21_14_0_10_50_16</strain>
    </source>
</reference>
<evidence type="ECO:0000256" key="4">
    <source>
        <dbReference type="ARBA" id="ARBA00022723"/>
    </source>
</evidence>
<dbReference type="Gene3D" id="2.40.50.100">
    <property type="match status" value="2"/>
</dbReference>
<dbReference type="GO" id="GO:0000287">
    <property type="term" value="F:magnesium ion binding"/>
    <property type="evidence" value="ECO:0007669"/>
    <property type="project" value="UniProtKB-UniRule"/>
</dbReference>
<evidence type="ECO:0000313" key="13">
    <source>
        <dbReference type="Proteomes" id="UP000230084"/>
    </source>
</evidence>
<keyword evidence="7" id="KW-0460">Magnesium</keyword>
<dbReference type="InterPro" id="IPR045867">
    <property type="entry name" value="DNA-dir_RpoC_beta_prime"/>
</dbReference>
<dbReference type="Gene3D" id="1.10.274.100">
    <property type="entry name" value="RNA polymerase Rpb1, domain 3"/>
    <property type="match status" value="2"/>
</dbReference>
<dbReference type="InterPro" id="IPR007081">
    <property type="entry name" value="RNA_pol_Rpb1_5"/>
</dbReference>
<dbReference type="SUPFAM" id="SSF64484">
    <property type="entry name" value="beta and beta-prime subunits of DNA dependent RNA-polymerase"/>
    <property type="match status" value="1"/>
</dbReference>
<dbReference type="Gene3D" id="1.10.150.390">
    <property type="match status" value="1"/>
</dbReference>
<dbReference type="Pfam" id="PF04998">
    <property type="entry name" value="RNA_pol_Rpb1_5"/>
    <property type="match status" value="1"/>
</dbReference>
<dbReference type="PANTHER" id="PTHR19376">
    <property type="entry name" value="DNA-DIRECTED RNA POLYMERASE"/>
    <property type="match status" value="1"/>
</dbReference>
<dbReference type="EC" id="2.7.7.6" evidence="7"/>
<comment type="cofactor">
    <cofactor evidence="7">
        <name>Zn(2+)</name>
        <dbReference type="ChEBI" id="CHEBI:29105"/>
    </cofactor>
    <text evidence="7">Binds 2 Zn(2+) ions per subunit.</text>
</comment>
<dbReference type="InterPro" id="IPR042102">
    <property type="entry name" value="RNA_pol_Rpb1_3_sf"/>
</dbReference>
<dbReference type="GO" id="GO:0003677">
    <property type="term" value="F:DNA binding"/>
    <property type="evidence" value="ECO:0007669"/>
    <property type="project" value="UniProtKB-UniRule"/>
</dbReference>
<protein>
    <recommendedName>
        <fullName evidence="7">DNA-directed RNA polymerase subunit beta'</fullName>
        <shortName evidence="7">RNAP subunit beta'</shortName>
        <ecNumber evidence="7">2.7.7.6</ecNumber>
    </recommendedName>
    <alternativeName>
        <fullName evidence="7">RNA polymerase subunit beta'</fullName>
    </alternativeName>
    <alternativeName>
        <fullName evidence="7">Transcriptase subunit beta'</fullName>
    </alternativeName>
</protein>
<evidence type="ECO:0000256" key="5">
    <source>
        <dbReference type="ARBA" id="ARBA00023163"/>
    </source>
</evidence>
<keyword evidence="4 7" id="KW-0479">Metal-binding</keyword>
<name>A0A2H0RMH2_9BACT</name>
<keyword evidence="9" id="KW-0175">Coiled coil</keyword>
<dbReference type="GO" id="GO:0006351">
    <property type="term" value="P:DNA-templated transcription"/>
    <property type="evidence" value="ECO:0007669"/>
    <property type="project" value="UniProtKB-UniRule"/>
</dbReference>
<dbReference type="InterPro" id="IPR044893">
    <property type="entry name" value="RNA_pol_Rpb1_clamp_domain"/>
</dbReference>
<feature type="binding site" evidence="7">
    <location>
        <position position="84"/>
    </location>
    <ligand>
        <name>Zn(2+)</name>
        <dbReference type="ChEBI" id="CHEBI:29105"/>
        <label>1</label>
    </ligand>
</feature>
<feature type="binding site" evidence="7">
    <location>
        <position position="68"/>
    </location>
    <ligand>
        <name>Zn(2+)</name>
        <dbReference type="ChEBI" id="CHEBI:29105"/>
        <label>1</label>
    </ligand>
</feature>
<evidence type="ECO:0000256" key="10">
    <source>
        <dbReference type="SAM" id="MobiDB-lite"/>
    </source>
</evidence>
<dbReference type="SMART" id="SM00663">
    <property type="entry name" value="RPOLA_N"/>
    <property type="match status" value="1"/>
</dbReference>
<dbReference type="InterPro" id="IPR007080">
    <property type="entry name" value="RNA_pol_Rpb1_1"/>
</dbReference>
<organism evidence="12 13">
    <name type="scientific">Candidatus Uhrbacteria bacterium CG10_big_fil_rev_8_21_14_0_10_50_16</name>
    <dbReference type="NCBI Taxonomy" id="1975039"/>
    <lineage>
        <taxon>Bacteria</taxon>
        <taxon>Candidatus Uhriibacteriota</taxon>
    </lineage>
</organism>
<gene>
    <name evidence="7 12" type="primary">rpoC</name>
    <name evidence="12" type="ORF">COV06_02035</name>
</gene>
<comment type="similarity">
    <text evidence="7 8">Belongs to the RNA polymerase beta' chain family.</text>
</comment>
<comment type="catalytic activity">
    <reaction evidence="6 7 8">
        <text>RNA(n) + a ribonucleoside 5'-triphosphate = RNA(n+1) + diphosphate</text>
        <dbReference type="Rhea" id="RHEA:21248"/>
        <dbReference type="Rhea" id="RHEA-COMP:14527"/>
        <dbReference type="Rhea" id="RHEA-COMP:17342"/>
        <dbReference type="ChEBI" id="CHEBI:33019"/>
        <dbReference type="ChEBI" id="CHEBI:61557"/>
        <dbReference type="ChEBI" id="CHEBI:140395"/>
        <dbReference type="EC" id="2.7.7.6"/>
    </reaction>
</comment>
<comment type="subunit">
    <text evidence="7">The RNAP catalytic core consists of 2 alpha, 1 beta, 1 beta' and 1 omega subunit. When a sigma factor is associated with the core the holoenzyme is formed, which can initiate transcription.</text>
</comment>
<keyword evidence="7" id="KW-0862">Zinc</keyword>
<dbReference type="InterPro" id="IPR038120">
    <property type="entry name" value="Rpb1_funnel_sf"/>
</dbReference>
<evidence type="ECO:0000256" key="6">
    <source>
        <dbReference type="ARBA" id="ARBA00048552"/>
    </source>
</evidence>
<feature type="binding site" evidence="7">
    <location>
        <position position="943"/>
    </location>
    <ligand>
        <name>Zn(2+)</name>
        <dbReference type="ChEBI" id="CHEBI:29105"/>
        <label>2</label>
    </ligand>
</feature>